<sequence>MQGVYKLIGFISLMPKCKLCPDSVPNNFSKKDGITFKNHYSNSFENGTNINLQRLDLGKFQAHCRSQILVEKVLENFKPHNNIKKLRVNVYMGARSSICALL</sequence>
<evidence type="ECO:0000313" key="2">
    <source>
        <dbReference type="Proteomes" id="UP000829196"/>
    </source>
</evidence>
<keyword evidence="2" id="KW-1185">Reference proteome</keyword>
<organism evidence="1 2">
    <name type="scientific">Dendrobium nobile</name>
    <name type="common">Orchid</name>
    <dbReference type="NCBI Taxonomy" id="94219"/>
    <lineage>
        <taxon>Eukaryota</taxon>
        <taxon>Viridiplantae</taxon>
        <taxon>Streptophyta</taxon>
        <taxon>Embryophyta</taxon>
        <taxon>Tracheophyta</taxon>
        <taxon>Spermatophyta</taxon>
        <taxon>Magnoliopsida</taxon>
        <taxon>Liliopsida</taxon>
        <taxon>Asparagales</taxon>
        <taxon>Orchidaceae</taxon>
        <taxon>Epidendroideae</taxon>
        <taxon>Malaxideae</taxon>
        <taxon>Dendrobiinae</taxon>
        <taxon>Dendrobium</taxon>
    </lineage>
</organism>
<comment type="caution">
    <text evidence="1">The sequence shown here is derived from an EMBL/GenBank/DDBJ whole genome shotgun (WGS) entry which is preliminary data.</text>
</comment>
<name>A0A8T3BLN7_DENNO</name>
<dbReference type="Proteomes" id="UP000829196">
    <property type="component" value="Unassembled WGS sequence"/>
</dbReference>
<evidence type="ECO:0000313" key="1">
    <source>
        <dbReference type="EMBL" id="KAI0514201.1"/>
    </source>
</evidence>
<gene>
    <name evidence="1" type="ORF">KFK09_010236</name>
</gene>
<dbReference type="AlphaFoldDB" id="A0A8T3BLN7"/>
<dbReference type="EMBL" id="JAGYWB010000008">
    <property type="protein sequence ID" value="KAI0514201.1"/>
    <property type="molecule type" value="Genomic_DNA"/>
</dbReference>
<protein>
    <submittedName>
        <fullName evidence="1">Uncharacterized protein</fullName>
    </submittedName>
</protein>
<accession>A0A8T3BLN7</accession>
<reference evidence="1" key="1">
    <citation type="journal article" date="2022" name="Front. Genet.">
        <title>Chromosome-Scale Assembly of the Dendrobium nobile Genome Provides Insights Into the Molecular Mechanism of the Biosynthesis of the Medicinal Active Ingredient of Dendrobium.</title>
        <authorList>
            <person name="Xu Q."/>
            <person name="Niu S.-C."/>
            <person name="Li K.-L."/>
            <person name="Zheng P.-J."/>
            <person name="Zhang X.-J."/>
            <person name="Jia Y."/>
            <person name="Liu Y."/>
            <person name="Niu Y.-X."/>
            <person name="Yu L.-H."/>
            <person name="Chen D.-F."/>
            <person name="Zhang G.-Q."/>
        </authorList>
    </citation>
    <scope>NUCLEOTIDE SEQUENCE</scope>
    <source>
        <tissue evidence="1">Leaf</tissue>
    </source>
</reference>
<proteinExistence type="predicted"/>